<evidence type="ECO:0000313" key="1">
    <source>
        <dbReference type="EMBL" id="MBA9074244.1"/>
    </source>
</evidence>
<dbReference type="RefSeq" id="WP_182493829.1">
    <property type="nucleotide sequence ID" value="NZ_JACJIS010000002.1"/>
</dbReference>
<proteinExistence type="predicted"/>
<accession>A0ABR6DRC4</accession>
<evidence type="ECO:0000313" key="2">
    <source>
        <dbReference type="Proteomes" id="UP000555003"/>
    </source>
</evidence>
<sequence length="2020" mass="228797">MPFVNQYSRDRVVYAEEFIEREESFIYSISHIRGLRSDDVILTKTDAAGEVVWKKKIQIRGEEQHANTFKIIQLQEYYVMLCDRTDDSINSCHFIAFGYSGNQIWTKKFDKYRGYRHADPTLIASRRRDSFFLMASIVEPDENVEESTGGRIASAYVTKFDANGNFIKSKLFFQENEAQGIVFRTIDHLGEGFVIGGSIMSDYVNFNGLVVSIDTELEVLSTNYLDAVITQIFYLKTNDQGQIAAVGSGTRGGFLTLFTINNSLSFNFRINWYGSLALSNNHIYSVYSKDIVHKYNLSLGFVWSKKIDIHSIASLSYNPGSDHLTLVNSPDDKKNEKSIIAYTDAELNSCKTSVVENPVIPTDKFKLNRTKIPTQELEIRVDSTRTTLENYVTEQENLCGNLGPVITENAALQSSHFYLQAAGSRGADSTKGIHLRWSLKGSMAYHLPKANYATNNFNFNKQDDFVKIYRAKYVPIRIAIDFYATPNIVNESTNQKNWIYNIDNKVFYVHFRNAAKYNAARALFNPSANPYEFIKQYGNGIIEIENKTELSFAVTPSFEVLNNSSTTRLELLSVEENKITAPKGASLRQTYATESLTGLKLTSENIRSIRFSAEQAVIQKIDFELYSDFITRTSSSSWTFLGNHALTKETELAYKRLEPEPDCLSKWLRYNDEAFVRVENYRAKWDGSNVEDDNKIREVVGKYISLSDDQANPLAIETYFPEEGSEDNEFEISNLHLLHMGALDFHIARMLGLGLLDLNETVFDGEYIYMAEYTTYGNLQDGLGAREVQHIYCSLPTALYNERLPLPIDLKEPVPGISYALGTESPGVLTDAEGYSQDGRTRFLSLYNEEIPEEMLNAAFYYHNVEFSASNCTIPVFAGIEYKKSELSRWKKPELSFDREYYNIDDTVDPELTNETRSIILPETGYPLFVHRERENGYHDYSSYGINWFSRATSSEIIHTINTKIKPTNNLLPPTNINAVLIRKESPLLLTSSTEQVMFNGITGDDKTLVRLTFEYNHGQELIDYHKEIDGQLVSGYQELPDNEELFAEDIEILFRNHIPNSVSGKILDIIQDPTNPLIITILTEPYPITSSGNANDTLIPSIPNGLENNFKGSIMLVDGNEYVVHQVDTSSVYPTFTVFKRDVSGALIDESTTIIPDEVQIPDEGSLFLVVENMQNVYAWETSSPFYVNVDHTQIHHETIAITNTDGTTETHEQKFRGIYQNTLIEKVFEKVDDDNDGFYDLISPNADPNDPASYVMRHLGMYKITFNGLNLGHHSQYANANSVDWYNGVVRIHTLLQPNGPRKEFKVVRTENIGQNANLVLYACDLEFPNNPTNLTNYEGKIMSPSDTVISINQFVNYYPGYKSYLYKNAISGLDKNNTLPNPNSEEDVRYTIFGLRSHDADYQNQNSEDYFSKVSVPAIMFAQAIVEPKQPELPSGGDYATRPDFFGKSSYTFKTKYEPGHKPHSVQFNRASDIQILSSIYDNIIKTVNDVPQPTTVDLIIKDIFKDGEEAFYVDRWNNLLSFDYNYPGNPSANGQFKTFENKKLPMPDGSNFIGSMNAFIDAHNNFYNNSPSAVPHVTVPITNLNTIVIPEVIINGVVRNGALMIKDFMKDIIYNCFVPLTEVPVIFDFIKGNDYTPIPKKQVVRDRNGNLLTPTLDPNAEFDMAPMMKRLGASPHETQFTDFGLDGASNAKYFYTVREINVQLKTGDYSPIKGPISLVNTAPPTAPEIIKIIPVLENRNLEISPSIQLQINAYPAVQNIRKINIYRATNGADALSIRTMKLVKVIDIEAAGLTDESQWIFEDDFNDIPLIPYGDPLYYRLTVSRVIKYNDTTGATLIDYAPSEASKFVLTNIVENYSPESPTINYASEAILPNGDLNFVNLFWDETAYKGQYYIYKMNAQGNWIEIARVLSDRMTNGRYYAQQQDSQGNWVQVAVIPAIDGKIYLPLELTNLNTYSLATKTLEGSELYHHFKVLAENTSGMLSTKENILSLYNEETWNNLGGIGDMIIEGTFIIR</sequence>
<dbReference type="EMBL" id="JACJIS010000002">
    <property type="protein sequence ID" value="MBA9074244.1"/>
    <property type="molecule type" value="Genomic_DNA"/>
</dbReference>
<keyword evidence="2" id="KW-1185">Reference proteome</keyword>
<dbReference type="Proteomes" id="UP000555003">
    <property type="component" value="Unassembled WGS sequence"/>
</dbReference>
<protein>
    <submittedName>
        <fullName evidence="1">Uncharacterized protein</fullName>
    </submittedName>
</protein>
<name>A0ABR6DRC4_9FLAO</name>
<comment type="caution">
    <text evidence="1">The sequence shown here is derived from an EMBL/GenBank/DDBJ whole genome shotgun (WGS) entry which is preliminary data.</text>
</comment>
<organism evidence="1 2">
    <name type="scientific">Flavobacterium gossypii</name>
    <dbReference type="NCBI Taxonomy" id="1646119"/>
    <lineage>
        <taxon>Bacteria</taxon>
        <taxon>Pseudomonadati</taxon>
        <taxon>Bacteroidota</taxon>
        <taxon>Flavobacteriia</taxon>
        <taxon>Flavobacteriales</taxon>
        <taxon>Flavobacteriaceae</taxon>
        <taxon>Flavobacterium</taxon>
    </lineage>
</organism>
<gene>
    <name evidence="1" type="ORF">GGR22_002411</name>
</gene>
<reference evidence="1 2" key="1">
    <citation type="submission" date="2020-08" db="EMBL/GenBank/DDBJ databases">
        <title>Genomic Encyclopedia of Type Strains, Phase IV (KMG-IV): sequencing the most valuable type-strain genomes for metagenomic binning, comparative biology and taxonomic classification.</title>
        <authorList>
            <person name="Goeker M."/>
        </authorList>
    </citation>
    <scope>NUCLEOTIDE SEQUENCE [LARGE SCALE GENOMIC DNA]</scope>
    <source>
        <strain evidence="1 2">DSM 100397</strain>
    </source>
</reference>